<comment type="caution">
    <text evidence="1">The sequence shown here is derived from an EMBL/GenBank/DDBJ whole genome shotgun (WGS) entry which is preliminary data.</text>
</comment>
<keyword evidence="2" id="KW-1185">Reference proteome</keyword>
<dbReference type="OrthoDB" id="5772010at2"/>
<dbReference type="AlphaFoldDB" id="A0A3D8M821"/>
<organism evidence="1 2">
    <name type="scientific">Alteromonas aestuariivivens</name>
    <dbReference type="NCBI Taxonomy" id="1938339"/>
    <lineage>
        <taxon>Bacteria</taxon>
        <taxon>Pseudomonadati</taxon>
        <taxon>Pseudomonadota</taxon>
        <taxon>Gammaproteobacteria</taxon>
        <taxon>Alteromonadales</taxon>
        <taxon>Alteromonadaceae</taxon>
        <taxon>Alteromonas/Salinimonas group</taxon>
        <taxon>Alteromonas</taxon>
    </lineage>
</organism>
<dbReference type="EMBL" id="QRHA01000005">
    <property type="protein sequence ID" value="RDV26035.1"/>
    <property type="molecule type" value="Genomic_DNA"/>
</dbReference>
<accession>A0A3D8M821</accession>
<dbReference type="Proteomes" id="UP000256561">
    <property type="component" value="Unassembled WGS sequence"/>
</dbReference>
<gene>
    <name evidence="1" type="ORF">DXV75_08105</name>
</gene>
<sequence length="106" mass="11267">MSTLDKDKVLADFKAAYQQANGKEPSIEAKGGWYSVDGGKNVRLAQLAEMIGAMSGKSKAAPAKKAVVKKPAKRKAKPKAKDTGFSVKDFWASKITDANSGAILPR</sequence>
<reference evidence="2" key="1">
    <citation type="submission" date="2018-08" db="EMBL/GenBank/DDBJ databases">
        <authorList>
            <person name="Zhang J."/>
            <person name="Du Z.-J."/>
        </authorList>
    </citation>
    <scope>NUCLEOTIDE SEQUENCE [LARGE SCALE GENOMIC DNA]</scope>
    <source>
        <strain evidence="2">KCTC 52655</strain>
    </source>
</reference>
<evidence type="ECO:0000313" key="2">
    <source>
        <dbReference type="Proteomes" id="UP000256561"/>
    </source>
</evidence>
<protein>
    <submittedName>
        <fullName evidence="1">Uncharacterized protein</fullName>
    </submittedName>
</protein>
<evidence type="ECO:0000313" key="1">
    <source>
        <dbReference type="EMBL" id="RDV26035.1"/>
    </source>
</evidence>
<name>A0A3D8M821_9ALTE</name>
<proteinExistence type="predicted"/>
<dbReference type="RefSeq" id="WP_115592905.1">
    <property type="nucleotide sequence ID" value="NZ_QRHA01000005.1"/>
</dbReference>